<keyword evidence="3" id="KW-1185">Reference proteome</keyword>
<evidence type="ECO:0000256" key="1">
    <source>
        <dbReference type="SAM" id="Coils"/>
    </source>
</evidence>
<dbReference type="Proteomes" id="UP000236311">
    <property type="component" value="Unassembled WGS sequence"/>
</dbReference>
<dbReference type="RefSeq" id="WP_103240814.1">
    <property type="nucleotide sequence ID" value="NZ_JANJZD010000019.1"/>
</dbReference>
<gene>
    <name evidence="2" type="ORF">AMURIS_03535</name>
</gene>
<feature type="coiled-coil region" evidence="1">
    <location>
        <begin position="13"/>
        <end position="54"/>
    </location>
</feature>
<accession>A0A2K4ZJZ0</accession>
<sequence length="75" mass="8688">MNDMTQLLHSMENTLKLQNRARAERRAQKAEQEKKDFQEKLMRAAVNKMELEGQASKVKGADDAVHRDQLIAMMM</sequence>
<dbReference type="AlphaFoldDB" id="A0A2K4ZJZ0"/>
<dbReference type="OrthoDB" id="2064091at2"/>
<evidence type="ECO:0000313" key="2">
    <source>
        <dbReference type="EMBL" id="SOY30804.1"/>
    </source>
</evidence>
<reference evidence="2 3" key="1">
    <citation type="submission" date="2018-01" db="EMBL/GenBank/DDBJ databases">
        <authorList>
            <person name="Gaut B.S."/>
            <person name="Morton B.R."/>
            <person name="Clegg M.T."/>
            <person name="Duvall M.R."/>
        </authorList>
    </citation>
    <scope>NUCLEOTIDE SEQUENCE [LARGE SCALE GENOMIC DNA]</scope>
    <source>
        <strain evidence="2">GP69</strain>
    </source>
</reference>
<name>A0A2K4ZJZ0_9FIRM</name>
<protein>
    <submittedName>
        <fullName evidence="2">Uncharacterized protein</fullName>
    </submittedName>
</protein>
<dbReference type="EMBL" id="OFSM01000019">
    <property type="protein sequence ID" value="SOY30804.1"/>
    <property type="molecule type" value="Genomic_DNA"/>
</dbReference>
<proteinExistence type="predicted"/>
<evidence type="ECO:0000313" key="3">
    <source>
        <dbReference type="Proteomes" id="UP000236311"/>
    </source>
</evidence>
<organism evidence="2 3">
    <name type="scientific">Acetatifactor muris</name>
    <dbReference type="NCBI Taxonomy" id="879566"/>
    <lineage>
        <taxon>Bacteria</taxon>
        <taxon>Bacillati</taxon>
        <taxon>Bacillota</taxon>
        <taxon>Clostridia</taxon>
        <taxon>Lachnospirales</taxon>
        <taxon>Lachnospiraceae</taxon>
        <taxon>Acetatifactor</taxon>
    </lineage>
</organism>
<keyword evidence="1" id="KW-0175">Coiled coil</keyword>